<dbReference type="AlphaFoldDB" id="A0AAP0NUG3"/>
<keyword evidence="3" id="KW-1185">Reference proteome</keyword>
<evidence type="ECO:0000256" key="1">
    <source>
        <dbReference type="SAM" id="MobiDB-lite"/>
    </source>
</evidence>
<name>A0AAP0NUG3_9MAGN</name>
<feature type="region of interest" description="Disordered" evidence="1">
    <location>
        <begin position="36"/>
        <end position="62"/>
    </location>
</feature>
<reference evidence="2 3" key="1">
    <citation type="submission" date="2024-01" db="EMBL/GenBank/DDBJ databases">
        <title>Genome assemblies of Stephania.</title>
        <authorList>
            <person name="Yang L."/>
        </authorList>
    </citation>
    <scope>NUCLEOTIDE SEQUENCE [LARGE SCALE GENOMIC DNA]</scope>
    <source>
        <strain evidence="2">JXDWG</strain>
        <tissue evidence="2">Leaf</tissue>
    </source>
</reference>
<dbReference type="EMBL" id="JBBNAG010000007">
    <property type="protein sequence ID" value="KAK9119588.1"/>
    <property type="molecule type" value="Genomic_DNA"/>
</dbReference>
<organism evidence="2 3">
    <name type="scientific">Stephania cephalantha</name>
    <dbReference type="NCBI Taxonomy" id="152367"/>
    <lineage>
        <taxon>Eukaryota</taxon>
        <taxon>Viridiplantae</taxon>
        <taxon>Streptophyta</taxon>
        <taxon>Embryophyta</taxon>
        <taxon>Tracheophyta</taxon>
        <taxon>Spermatophyta</taxon>
        <taxon>Magnoliopsida</taxon>
        <taxon>Ranunculales</taxon>
        <taxon>Menispermaceae</taxon>
        <taxon>Menispermoideae</taxon>
        <taxon>Cissampelideae</taxon>
        <taxon>Stephania</taxon>
    </lineage>
</organism>
<accession>A0AAP0NUG3</accession>
<gene>
    <name evidence="2" type="ORF">Scep_017681</name>
</gene>
<dbReference type="Proteomes" id="UP001419268">
    <property type="component" value="Unassembled WGS sequence"/>
</dbReference>
<proteinExistence type="predicted"/>
<protein>
    <submittedName>
        <fullName evidence="2">Uncharacterized protein</fullName>
    </submittedName>
</protein>
<comment type="caution">
    <text evidence="2">The sequence shown here is derived from an EMBL/GenBank/DDBJ whole genome shotgun (WGS) entry which is preliminary data.</text>
</comment>
<sequence>MVHWKRRADGKQGEKQWWWIHRYTLVVMGTVHGDDDGGGVHGGALGARKGEMGSGGRYKEQK</sequence>
<evidence type="ECO:0000313" key="3">
    <source>
        <dbReference type="Proteomes" id="UP001419268"/>
    </source>
</evidence>
<evidence type="ECO:0000313" key="2">
    <source>
        <dbReference type="EMBL" id="KAK9119588.1"/>
    </source>
</evidence>